<dbReference type="Proteomes" id="UP000501122">
    <property type="component" value="Chromosome"/>
</dbReference>
<organism evidence="1 2">
    <name type="scientific">Macrococcoides canis</name>
    <dbReference type="NCBI Taxonomy" id="1855823"/>
    <lineage>
        <taxon>Bacteria</taxon>
        <taxon>Bacillati</taxon>
        <taxon>Bacillota</taxon>
        <taxon>Bacilli</taxon>
        <taxon>Bacillales</taxon>
        <taxon>Staphylococcaceae</taxon>
        <taxon>Macrococcoides</taxon>
    </lineage>
</organism>
<name>A0AAE6WZA8_9STAP</name>
<gene>
    <name evidence="1" type="ORF">GTN30_02810</name>
</gene>
<sequence length="264" mass="31497">MTNSLAWAWIGNQLDNYFITDEPSLWKELLLNQNVKIGENSSKRSICISGEPEIVHEMIDLFNKVPEKNKVTLLTEQDNKHPALLWMNIYYYPPELVKELPYNHAFTIFLNDRIPIWARKLVVNRKVKRFVTKEAIEPLKNYDEYEVEYETINEFNYEVLLKDSVIRMSNSNEQLFADIPNQLKVQLIKSNVKDYSNILDSIAYDMLNEYWLLNKPDMHQWIKILLNEVEQYLLIRDSDTSKEEKLDALEKWGYRDKTTNRIRK</sequence>
<reference evidence="1" key="1">
    <citation type="journal article" date="2020" name="Antimicrob. Agents Chemother.">
        <title>The novel macrolide resistance genes mef(D), msr(F) and msr(H) are present on resistance islands in Macrococcus canis, Macrococcus caseolyticus and Staphylococcus aureus.</title>
        <authorList>
            <person name="Schwendener S."/>
            <person name="Dona V."/>
            <person name="Perreten V."/>
        </authorList>
    </citation>
    <scope>NUCLEOTIDE SEQUENCE</scope>
    <source>
        <strain evidence="1">Epi0076A</strain>
    </source>
</reference>
<evidence type="ECO:0000313" key="1">
    <source>
        <dbReference type="EMBL" id="QIH77586.1"/>
    </source>
</evidence>
<dbReference type="EMBL" id="CP047363">
    <property type="protein sequence ID" value="QIH77586.1"/>
    <property type="molecule type" value="Genomic_DNA"/>
</dbReference>
<protein>
    <submittedName>
        <fullName evidence="1">Uncharacterized protein</fullName>
    </submittedName>
</protein>
<accession>A0AAE6WZA8</accession>
<dbReference type="AlphaFoldDB" id="A0AAE6WZA8"/>
<proteinExistence type="predicted"/>
<evidence type="ECO:0000313" key="2">
    <source>
        <dbReference type="Proteomes" id="UP000501122"/>
    </source>
</evidence>
<dbReference type="RefSeq" id="WP_164953072.1">
    <property type="nucleotide sequence ID" value="NZ_CP047363.1"/>
</dbReference>